<feature type="compositionally biased region" description="Basic residues" evidence="1">
    <location>
        <begin position="10"/>
        <end position="22"/>
    </location>
</feature>
<dbReference type="Proteomes" id="UP000037751">
    <property type="component" value="Unassembled WGS sequence"/>
</dbReference>
<sequence>MGKNNGAAQRRAKARQQARKSAAKSSSSDIAEKEPTSPPSAPGEEESVTDPPSTIEDTVIDAAPVALEEAASTEASNSNPPSIEATHEQDLQALRDQIQGLQTELEDTQRTLSESHQAFAEQIVELSSSHDHDKEAACAELRTQRDKAQEALTAAQERVASLEEQVQDLNQKITEHAAETSKHASAMADMQGKLAEWMAKAHTPSTETIATIVKELGYTDTDADYTLLEKLHAAHNAKYTTLCTASRHMYEDITSTLASALPQGEAAAVHAEEMIPTLRALQARVVESLGAVGI</sequence>
<evidence type="ECO:0000313" key="2">
    <source>
        <dbReference type="EMBL" id="KOS13219.1"/>
    </source>
</evidence>
<proteinExistence type="predicted"/>
<keyword evidence="3" id="KW-1185">Reference proteome</keyword>
<organism evidence="2 3">
    <name type="scientific">Malassezia pachydermatis</name>
    <dbReference type="NCBI Taxonomy" id="77020"/>
    <lineage>
        <taxon>Eukaryota</taxon>
        <taxon>Fungi</taxon>
        <taxon>Dikarya</taxon>
        <taxon>Basidiomycota</taxon>
        <taxon>Ustilaginomycotina</taxon>
        <taxon>Malasseziomycetes</taxon>
        <taxon>Malasseziales</taxon>
        <taxon>Malasseziaceae</taxon>
        <taxon>Malassezia</taxon>
    </lineage>
</organism>
<dbReference type="Gene3D" id="1.20.1170.10">
    <property type="match status" value="1"/>
</dbReference>
<gene>
    <name evidence="2" type="ORF">Malapachy_1446</name>
</gene>
<dbReference type="EMBL" id="LGAV01000007">
    <property type="protein sequence ID" value="KOS13219.1"/>
    <property type="molecule type" value="Genomic_DNA"/>
</dbReference>
<feature type="region of interest" description="Disordered" evidence="1">
    <location>
        <begin position="1"/>
        <end position="87"/>
    </location>
</feature>
<accession>A0A0M9VNC8</accession>
<dbReference type="OrthoDB" id="3359960at2759"/>
<comment type="caution">
    <text evidence="2">The sequence shown here is derived from an EMBL/GenBank/DDBJ whole genome shotgun (WGS) entry which is preliminary data.</text>
</comment>
<dbReference type="SUPFAM" id="SSF57997">
    <property type="entry name" value="Tropomyosin"/>
    <property type="match status" value="1"/>
</dbReference>
<dbReference type="AlphaFoldDB" id="A0A0M9VNC8"/>
<dbReference type="VEuPathDB" id="FungiDB:Malapachy_1446"/>
<dbReference type="RefSeq" id="XP_017990851.1">
    <property type="nucleotide sequence ID" value="XM_018135950.1"/>
</dbReference>
<dbReference type="GeneID" id="28727825"/>
<reference evidence="2 3" key="1">
    <citation type="submission" date="2015-07" db="EMBL/GenBank/DDBJ databases">
        <title>Draft Genome Sequence of Malassezia furfur CBS1878 and Malassezia pachydermatis CBS1879.</title>
        <authorList>
            <person name="Triana S."/>
            <person name="Ohm R."/>
            <person name="Gonzalez A."/>
            <person name="DeCock H."/>
            <person name="Restrepo S."/>
            <person name="Celis A."/>
        </authorList>
    </citation>
    <scope>NUCLEOTIDE SEQUENCE [LARGE SCALE GENOMIC DNA]</scope>
    <source>
        <strain evidence="2 3">CBS 1879</strain>
    </source>
</reference>
<evidence type="ECO:0000313" key="3">
    <source>
        <dbReference type="Proteomes" id="UP000037751"/>
    </source>
</evidence>
<name>A0A0M9VNC8_9BASI</name>
<evidence type="ECO:0000256" key="1">
    <source>
        <dbReference type="SAM" id="MobiDB-lite"/>
    </source>
</evidence>
<protein>
    <submittedName>
        <fullName evidence="2">Uncharacterized protein</fullName>
    </submittedName>
</protein>